<dbReference type="SFLD" id="SFLDS00003">
    <property type="entry name" value="Haloacid_Dehalogenase"/>
    <property type="match status" value="1"/>
</dbReference>
<dbReference type="AlphaFoldDB" id="A0A8J3Y183"/>
<dbReference type="NCBIfam" id="TIGR01549">
    <property type="entry name" value="HAD-SF-IA-v1"/>
    <property type="match status" value="1"/>
</dbReference>
<dbReference type="InterPro" id="IPR036412">
    <property type="entry name" value="HAD-like_sf"/>
</dbReference>
<comment type="caution">
    <text evidence="4">The sequence shown here is derived from an EMBL/GenBank/DDBJ whole genome shotgun (WGS) entry which is preliminary data.</text>
</comment>
<dbReference type="SUPFAM" id="SSF56784">
    <property type="entry name" value="HAD-like"/>
    <property type="match status" value="1"/>
</dbReference>
<name>A0A8J3Y183_9ACTN</name>
<protein>
    <recommendedName>
        <fullName evidence="6">HAD family hydrolase</fullName>
    </recommendedName>
</protein>
<dbReference type="GO" id="GO:0044281">
    <property type="term" value="P:small molecule metabolic process"/>
    <property type="evidence" value="ECO:0007669"/>
    <property type="project" value="UniProtKB-ARBA"/>
</dbReference>
<dbReference type="RefSeq" id="WP_203949087.1">
    <property type="nucleotide sequence ID" value="NZ_BOOR01000076.1"/>
</dbReference>
<evidence type="ECO:0000313" key="5">
    <source>
        <dbReference type="Proteomes" id="UP000605992"/>
    </source>
</evidence>
<dbReference type="PRINTS" id="PR00413">
    <property type="entry name" value="HADHALOGNASE"/>
</dbReference>
<organism evidence="4 5">
    <name type="scientific">Planotetraspora thailandica</name>
    <dbReference type="NCBI Taxonomy" id="487172"/>
    <lineage>
        <taxon>Bacteria</taxon>
        <taxon>Bacillati</taxon>
        <taxon>Actinomycetota</taxon>
        <taxon>Actinomycetes</taxon>
        <taxon>Streptosporangiales</taxon>
        <taxon>Streptosporangiaceae</taxon>
        <taxon>Planotetraspora</taxon>
    </lineage>
</organism>
<dbReference type="GO" id="GO:0016787">
    <property type="term" value="F:hydrolase activity"/>
    <property type="evidence" value="ECO:0007669"/>
    <property type="project" value="UniProtKB-KW"/>
</dbReference>
<dbReference type="Pfam" id="PF00702">
    <property type="entry name" value="Hydrolase"/>
    <property type="match status" value="1"/>
</dbReference>
<dbReference type="InterPro" id="IPR051400">
    <property type="entry name" value="HAD-like_hydrolase"/>
</dbReference>
<evidence type="ECO:0000256" key="1">
    <source>
        <dbReference type="ARBA" id="ARBA00001946"/>
    </source>
</evidence>
<gene>
    <name evidence="4" type="ORF">Pth03_73870</name>
</gene>
<dbReference type="Proteomes" id="UP000605992">
    <property type="component" value="Unassembled WGS sequence"/>
</dbReference>
<dbReference type="InterPro" id="IPR023214">
    <property type="entry name" value="HAD_sf"/>
</dbReference>
<comment type="cofactor">
    <cofactor evidence="1">
        <name>Mg(2+)</name>
        <dbReference type="ChEBI" id="CHEBI:18420"/>
    </cofactor>
</comment>
<proteinExistence type="predicted"/>
<evidence type="ECO:0000256" key="3">
    <source>
        <dbReference type="ARBA" id="ARBA00022842"/>
    </source>
</evidence>
<evidence type="ECO:0000313" key="4">
    <source>
        <dbReference type="EMBL" id="GII58998.1"/>
    </source>
</evidence>
<keyword evidence="2" id="KW-0378">Hydrolase</keyword>
<evidence type="ECO:0008006" key="6">
    <source>
        <dbReference type="Google" id="ProtNLM"/>
    </source>
</evidence>
<reference evidence="4" key="1">
    <citation type="submission" date="2021-01" db="EMBL/GenBank/DDBJ databases">
        <title>Whole genome shotgun sequence of Planotetraspora thailandica NBRC 104271.</title>
        <authorList>
            <person name="Komaki H."/>
            <person name="Tamura T."/>
        </authorList>
    </citation>
    <scope>NUCLEOTIDE SEQUENCE</scope>
    <source>
        <strain evidence="4">NBRC 104271</strain>
    </source>
</reference>
<dbReference type="Gene3D" id="1.10.150.520">
    <property type="match status" value="1"/>
</dbReference>
<dbReference type="InterPro" id="IPR006439">
    <property type="entry name" value="HAD-SF_hydro_IA"/>
</dbReference>
<keyword evidence="5" id="KW-1185">Reference proteome</keyword>
<dbReference type="SFLD" id="SFLDG01129">
    <property type="entry name" value="C1.5:_HAD__Beta-PGM__Phosphata"/>
    <property type="match status" value="1"/>
</dbReference>
<dbReference type="PANTHER" id="PTHR46470">
    <property type="entry name" value="N-ACYLNEURAMINATE-9-PHOSPHATASE"/>
    <property type="match status" value="1"/>
</dbReference>
<accession>A0A8J3Y183</accession>
<dbReference type="EMBL" id="BOOR01000076">
    <property type="protein sequence ID" value="GII58998.1"/>
    <property type="molecule type" value="Genomic_DNA"/>
</dbReference>
<sequence>MQQLALFDLDNTLIDLDAAFRVWAGEFAAERALGAGAVDWLVAVDREGVPHREEFFTRVRERFELPEQVEDLWSAYRRRMPFLVHCRSEVLDGLRRLRASGWAVAVVTNGMADNQFGKIQRTGLAEVVDAWALSGAEGIRKPDPGLFEIAAQRCGVTLAGGGWVIGDNLIADIAGGRAAGLQTIWIDRGTSPGAEHDADHVVSDVIDAIGILSDQKPMLPAPTIS</sequence>
<keyword evidence="3" id="KW-0460">Magnesium</keyword>
<evidence type="ECO:0000256" key="2">
    <source>
        <dbReference type="ARBA" id="ARBA00022801"/>
    </source>
</evidence>
<dbReference type="Gene3D" id="3.40.50.1000">
    <property type="entry name" value="HAD superfamily/HAD-like"/>
    <property type="match status" value="1"/>
</dbReference>